<keyword evidence="3" id="KW-1003">Cell membrane</keyword>
<comment type="subcellular location">
    <subcellularLocation>
        <location evidence="1">Cell membrane</location>
        <topology evidence="1">Multi-pass membrane protein</topology>
    </subcellularLocation>
</comment>
<keyword evidence="4 7" id="KW-0812">Transmembrane</keyword>
<organism evidence="8 9">
    <name type="scientific">Anoxybacteroides tepidamans</name>
    <dbReference type="NCBI Taxonomy" id="265948"/>
    <lineage>
        <taxon>Bacteria</taxon>
        <taxon>Bacillati</taxon>
        <taxon>Bacillota</taxon>
        <taxon>Bacilli</taxon>
        <taxon>Bacillales</taxon>
        <taxon>Anoxybacillaceae</taxon>
        <taxon>Anoxybacteroides</taxon>
    </lineage>
</organism>
<evidence type="ECO:0000256" key="1">
    <source>
        <dbReference type="ARBA" id="ARBA00004651"/>
    </source>
</evidence>
<dbReference type="Proteomes" id="UP000520011">
    <property type="component" value="Unassembled WGS sequence"/>
</dbReference>
<evidence type="ECO:0000256" key="5">
    <source>
        <dbReference type="ARBA" id="ARBA00022989"/>
    </source>
</evidence>
<feature type="transmembrane region" description="Helical" evidence="7">
    <location>
        <begin position="12"/>
        <end position="36"/>
    </location>
</feature>
<comment type="similarity">
    <text evidence="2">Belongs to the UPF0718 family.</text>
</comment>
<dbReference type="GO" id="GO:0005886">
    <property type="term" value="C:plasma membrane"/>
    <property type="evidence" value="ECO:0007669"/>
    <property type="project" value="UniProtKB-SubCell"/>
</dbReference>
<reference evidence="8 9" key="1">
    <citation type="submission" date="2020-08" db="EMBL/GenBank/DDBJ databases">
        <title>Genomic Encyclopedia of Type Strains, Phase IV (KMG-IV): sequencing the most valuable type-strain genomes for metagenomic binning, comparative biology and taxonomic classification.</title>
        <authorList>
            <person name="Goeker M."/>
        </authorList>
    </citation>
    <scope>NUCLEOTIDE SEQUENCE [LARGE SCALE GENOMIC DNA]</scope>
    <source>
        <strain evidence="8 9">DSM 16325</strain>
    </source>
</reference>
<keyword evidence="6 7" id="KW-0472">Membrane</keyword>
<dbReference type="AlphaFoldDB" id="A0A7W8IRK5"/>
<keyword evidence="9" id="KW-1185">Reference proteome</keyword>
<dbReference type="Pfam" id="PF03773">
    <property type="entry name" value="ArsP_1"/>
    <property type="match status" value="1"/>
</dbReference>
<evidence type="ECO:0000256" key="3">
    <source>
        <dbReference type="ARBA" id="ARBA00022475"/>
    </source>
</evidence>
<name>A0A7W8IRK5_9BACL</name>
<evidence type="ECO:0000256" key="6">
    <source>
        <dbReference type="ARBA" id="ARBA00023136"/>
    </source>
</evidence>
<accession>A0A7W8IRK5</accession>
<proteinExistence type="inferred from homology"/>
<dbReference type="InterPro" id="IPR005524">
    <property type="entry name" value="DUF318"/>
</dbReference>
<gene>
    <name evidence="8" type="ORF">HNQ34_002561</name>
</gene>
<evidence type="ECO:0000313" key="8">
    <source>
        <dbReference type="EMBL" id="MBB5325460.1"/>
    </source>
</evidence>
<sequence length="67" mass="7779">MKSFLQLNTIFVSILIESMPFVLIGVFISGIIQMFVTEEMVQKWCRKIKCRIYLFHCIGAIVSDYDA</sequence>
<dbReference type="EMBL" id="JACHEP010000016">
    <property type="protein sequence ID" value="MBB5325460.1"/>
    <property type="molecule type" value="Genomic_DNA"/>
</dbReference>
<comment type="caution">
    <text evidence="8">The sequence shown here is derived from an EMBL/GenBank/DDBJ whole genome shotgun (WGS) entry which is preliminary data.</text>
</comment>
<evidence type="ECO:0000256" key="4">
    <source>
        <dbReference type="ARBA" id="ARBA00022692"/>
    </source>
</evidence>
<evidence type="ECO:0000256" key="7">
    <source>
        <dbReference type="SAM" id="Phobius"/>
    </source>
</evidence>
<keyword evidence="5 7" id="KW-1133">Transmembrane helix</keyword>
<protein>
    <submittedName>
        <fullName evidence="8">Uncharacterized membrane protein YraQ (UPF0718 family)</fullName>
    </submittedName>
</protein>
<evidence type="ECO:0000313" key="9">
    <source>
        <dbReference type="Proteomes" id="UP000520011"/>
    </source>
</evidence>
<evidence type="ECO:0000256" key="2">
    <source>
        <dbReference type="ARBA" id="ARBA00006386"/>
    </source>
</evidence>